<evidence type="ECO:0000313" key="1">
    <source>
        <dbReference type="EMBL" id="MER6169081.1"/>
    </source>
</evidence>
<dbReference type="PANTHER" id="PTHR43611:SF3">
    <property type="entry name" value="FLAVIN MONONUCLEOTIDE HYDROLASE 1, CHLOROPLATIC"/>
    <property type="match status" value="1"/>
</dbReference>
<dbReference type="SUPFAM" id="SSF56784">
    <property type="entry name" value="HAD-like"/>
    <property type="match status" value="1"/>
</dbReference>
<dbReference type="InterPro" id="IPR006439">
    <property type="entry name" value="HAD-SF_hydro_IA"/>
</dbReference>
<dbReference type="Proteomes" id="UP001496720">
    <property type="component" value="Unassembled WGS sequence"/>
</dbReference>
<organism evidence="1 2">
    <name type="scientific">Streptomyces violaceorubidus</name>
    <dbReference type="NCBI Taxonomy" id="284042"/>
    <lineage>
        <taxon>Bacteria</taxon>
        <taxon>Bacillati</taxon>
        <taxon>Actinomycetota</taxon>
        <taxon>Actinomycetes</taxon>
        <taxon>Kitasatosporales</taxon>
        <taxon>Streptomycetaceae</taxon>
        <taxon>Streptomyces</taxon>
    </lineage>
</organism>
<comment type="caution">
    <text evidence="1">The sequence shown here is derived from an EMBL/GenBank/DDBJ whole genome shotgun (WGS) entry which is preliminary data.</text>
</comment>
<dbReference type="Gene3D" id="3.40.50.1000">
    <property type="entry name" value="HAD superfamily/HAD-like"/>
    <property type="match status" value="1"/>
</dbReference>
<dbReference type="PANTHER" id="PTHR43611">
    <property type="entry name" value="ALPHA-D-GLUCOSE 1-PHOSPHATE PHOSPHATASE"/>
    <property type="match status" value="1"/>
</dbReference>
<name>A0ABV1T550_9ACTN</name>
<dbReference type="InterPro" id="IPR036412">
    <property type="entry name" value="HAD-like_sf"/>
</dbReference>
<dbReference type="EMBL" id="JBEOZY010000055">
    <property type="protein sequence ID" value="MER6169081.1"/>
    <property type="molecule type" value="Genomic_DNA"/>
</dbReference>
<dbReference type="InterPro" id="IPR023214">
    <property type="entry name" value="HAD_sf"/>
</dbReference>
<protein>
    <submittedName>
        <fullName evidence="1">HAD family phosphatase</fullName>
    </submittedName>
</protein>
<evidence type="ECO:0000313" key="2">
    <source>
        <dbReference type="Proteomes" id="UP001496720"/>
    </source>
</evidence>
<gene>
    <name evidence="1" type="ORF">ABT188_31760</name>
</gene>
<accession>A0ABV1T550</accession>
<dbReference type="RefSeq" id="WP_352150292.1">
    <property type="nucleotide sequence ID" value="NZ_JBEOZY010000055.1"/>
</dbReference>
<reference evidence="1 2" key="1">
    <citation type="submission" date="2024-06" db="EMBL/GenBank/DDBJ databases">
        <title>The Natural Products Discovery Center: Release of the First 8490 Sequenced Strains for Exploring Actinobacteria Biosynthetic Diversity.</title>
        <authorList>
            <person name="Kalkreuter E."/>
            <person name="Kautsar S.A."/>
            <person name="Yang D."/>
            <person name="Bader C.D."/>
            <person name="Teijaro C.N."/>
            <person name="Fluegel L."/>
            <person name="Davis C.M."/>
            <person name="Simpson J.R."/>
            <person name="Lauterbach L."/>
            <person name="Steele A.D."/>
            <person name="Gui C."/>
            <person name="Meng S."/>
            <person name="Li G."/>
            <person name="Viehrig K."/>
            <person name="Ye F."/>
            <person name="Su P."/>
            <person name="Kiefer A.F."/>
            <person name="Nichols A."/>
            <person name="Cepeda A.J."/>
            <person name="Yan W."/>
            <person name="Fan B."/>
            <person name="Jiang Y."/>
            <person name="Adhikari A."/>
            <person name="Zheng C.-J."/>
            <person name="Schuster L."/>
            <person name="Cowan T.M."/>
            <person name="Smanski M.J."/>
            <person name="Chevrette M.G."/>
            <person name="De Carvalho L.P.S."/>
            <person name="Shen B."/>
        </authorList>
    </citation>
    <scope>NUCLEOTIDE SEQUENCE [LARGE SCALE GENOMIC DNA]</scope>
    <source>
        <strain evidence="1 2">NPDC001615</strain>
    </source>
</reference>
<dbReference type="NCBIfam" id="TIGR01509">
    <property type="entry name" value="HAD-SF-IA-v3"/>
    <property type="match status" value="1"/>
</dbReference>
<proteinExistence type="predicted"/>
<keyword evidence="2" id="KW-1185">Reference proteome</keyword>
<dbReference type="Pfam" id="PF00702">
    <property type="entry name" value="Hydrolase"/>
    <property type="match status" value="1"/>
</dbReference>
<dbReference type="CDD" id="cd02603">
    <property type="entry name" value="HAD_sEH-N_like"/>
    <property type="match status" value="1"/>
</dbReference>
<dbReference type="PRINTS" id="PR00413">
    <property type="entry name" value="HADHALOGNASE"/>
</dbReference>
<dbReference type="SFLD" id="SFLDS00003">
    <property type="entry name" value="Haloacid_Dehalogenase"/>
    <property type="match status" value="1"/>
</dbReference>
<dbReference type="SFLD" id="SFLDG01129">
    <property type="entry name" value="C1.5:_HAD__Beta-PGM__Phosphata"/>
    <property type="match status" value="1"/>
</dbReference>
<sequence length="238" mass="25916">MTARTAANEAGAAPPSRPATGWMVFDYGEVISWHRDVRAELAAVLGVPVAPFCAAWAAERPAYDRGATDLAYWQAVGARVGARVDRVTANRLTALDLSAWSRARPDVVALIADLFAAGVPLALLSNAPRSHARSLRTQPWSKYFRHLLFSGELGTAKPDPAIWRVVSARLGSGPADCLFLDDRPENVASARQAGLRAELWTETTADLLRRTALKDALRPARHVRTGTLYRRPDGQPTR</sequence>